<dbReference type="AlphaFoldDB" id="A0A5N7CI79"/>
<dbReference type="EMBL" id="ML735227">
    <property type="protein sequence ID" value="KAE8393871.1"/>
    <property type="molecule type" value="Genomic_DNA"/>
</dbReference>
<evidence type="ECO:0000256" key="1">
    <source>
        <dbReference type="SAM" id="SignalP"/>
    </source>
</evidence>
<sequence length="89" mass="9391">MNIKAVLAFYAIASVATAAPAEDLGKRACAATQNRFCCETFFPVNFLGIRAVGTNCIASKNAPCPRGKKEACCTRNFPLDDGDLACTAL</sequence>
<gene>
    <name evidence="2" type="ORF">BDV23DRAFT_180320</name>
    <name evidence="3" type="ORF">ETB97_011816</name>
</gene>
<reference evidence="2" key="2">
    <citation type="submission" date="2019-04" db="EMBL/GenBank/DDBJ databases">
        <title>Friends and foes A comparative genomics studyof 23 Aspergillus species from section Flavi.</title>
        <authorList>
            <consortium name="DOE Joint Genome Institute"/>
            <person name="Kjaerbolling I."/>
            <person name="Vesth T."/>
            <person name="Frisvad J.C."/>
            <person name="Nybo J.L."/>
            <person name="Theobald S."/>
            <person name="Kildgaard S."/>
            <person name="Isbrandt T."/>
            <person name="Kuo A."/>
            <person name="Sato A."/>
            <person name="Lyhne E.K."/>
            <person name="Kogle M.E."/>
            <person name="Wiebenga A."/>
            <person name="Kun R.S."/>
            <person name="Lubbers R.J."/>
            <person name="Makela M.R."/>
            <person name="Barry K."/>
            <person name="Chovatia M."/>
            <person name="Clum A."/>
            <person name="Daum C."/>
            <person name="Haridas S."/>
            <person name="He G."/>
            <person name="LaButti K."/>
            <person name="Lipzen A."/>
            <person name="Mondo S."/>
            <person name="Riley R."/>
            <person name="Salamov A."/>
            <person name="Simmons B.A."/>
            <person name="Magnuson J.K."/>
            <person name="Henrissat B."/>
            <person name="Mortensen U.H."/>
            <person name="Larsen T.O."/>
            <person name="Devries R.P."/>
            <person name="Grigoriev I.V."/>
            <person name="Machida M."/>
            <person name="Baker S.E."/>
            <person name="Andersen M.R."/>
        </authorList>
    </citation>
    <scope>NUCLEOTIDE SEQUENCE [LARGE SCALE GENOMIC DNA]</scope>
    <source>
        <strain evidence="2">IBT 14317</strain>
    </source>
</reference>
<reference evidence="3 4" key="1">
    <citation type="submission" date="2019-04" db="EMBL/GenBank/DDBJ databases">
        <title>Aspergillus burnettii sp. nov., novel species from soil in southeast Queensland.</title>
        <authorList>
            <person name="Gilchrist C.L.M."/>
            <person name="Pitt J.I."/>
            <person name="Lange L."/>
            <person name="Lacey H.J."/>
            <person name="Vuong D."/>
            <person name="Midgley D.J."/>
            <person name="Greenfield P."/>
            <person name="Bradbury M."/>
            <person name="Lacey E."/>
            <person name="Busk P.K."/>
            <person name="Pilgaard B."/>
            <person name="Chooi Y.H."/>
            <person name="Piggott A.M."/>
        </authorList>
    </citation>
    <scope>NUCLEOTIDE SEQUENCE [LARGE SCALE GENOMIC DNA]</scope>
    <source>
        <strain evidence="3 4">FRR 5400</strain>
    </source>
</reference>
<protein>
    <submittedName>
        <fullName evidence="2">Uncharacterized protein</fullName>
    </submittedName>
</protein>
<evidence type="ECO:0000313" key="4">
    <source>
        <dbReference type="Proteomes" id="UP000541154"/>
    </source>
</evidence>
<accession>A0A5N7CI79</accession>
<dbReference type="EMBL" id="SPNV01000077">
    <property type="protein sequence ID" value="KAF5862292.1"/>
    <property type="molecule type" value="Genomic_DNA"/>
</dbReference>
<feature type="chain" id="PRO_5043207878" evidence="1">
    <location>
        <begin position="19"/>
        <end position="89"/>
    </location>
</feature>
<dbReference type="Proteomes" id="UP000326877">
    <property type="component" value="Unassembled WGS sequence"/>
</dbReference>
<keyword evidence="1" id="KW-0732">Signal</keyword>
<evidence type="ECO:0000313" key="3">
    <source>
        <dbReference type="EMBL" id="KAF5862292.1"/>
    </source>
</evidence>
<dbReference type="OrthoDB" id="4484854at2759"/>
<keyword evidence="4" id="KW-1185">Reference proteome</keyword>
<dbReference type="Proteomes" id="UP000541154">
    <property type="component" value="Unassembled WGS sequence"/>
</dbReference>
<organism evidence="2">
    <name type="scientific">Petromyces alliaceus</name>
    <name type="common">Aspergillus alliaceus</name>
    <dbReference type="NCBI Taxonomy" id="209559"/>
    <lineage>
        <taxon>Eukaryota</taxon>
        <taxon>Fungi</taxon>
        <taxon>Dikarya</taxon>
        <taxon>Ascomycota</taxon>
        <taxon>Pezizomycotina</taxon>
        <taxon>Eurotiomycetes</taxon>
        <taxon>Eurotiomycetidae</taxon>
        <taxon>Eurotiales</taxon>
        <taxon>Aspergillaceae</taxon>
        <taxon>Aspergillus</taxon>
        <taxon>Aspergillus subgen. Circumdati</taxon>
    </lineage>
</organism>
<feature type="signal peptide" evidence="1">
    <location>
        <begin position="1"/>
        <end position="18"/>
    </location>
</feature>
<name>A0A5N7CI79_PETAA</name>
<accession>A0A8H6E7F8</accession>
<proteinExistence type="predicted"/>
<evidence type="ECO:0000313" key="2">
    <source>
        <dbReference type="EMBL" id="KAE8393871.1"/>
    </source>
</evidence>